<organism evidence="1">
    <name type="scientific">Arundo donax</name>
    <name type="common">Giant reed</name>
    <name type="synonym">Donax arundinaceus</name>
    <dbReference type="NCBI Taxonomy" id="35708"/>
    <lineage>
        <taxon>Eukaryota</taxon>
        <taxon>Viridiplantae</taxon>
        <taxon>Streptophyta</taxon>
        <taxon>Embryophyta</taxon>
        <taxon>Tracheophyta</taxon>
        <taxon>Spermatophyta</taxon>
        <taxon>Magnoliopsida</taxon>
        <taxon>Liliopsida</taxon>
        <taxon>Poales</taxon>
        <taxon>Poaceae</taxon>
        <taxon>PACMAD clade</taxon>
        <taxon>Arundinoideae</taxon>
        <taxon>Arundineae</taxon>
        <taxon>Arundo</taxon>
    </lineage>
</organism>
<dbReference type="AlphaFoldDB" id="A0A0A9BKI0"/>
<proteinExistence type="predicted"/>
<evidence type="ECO:0000313" key="1">
    <source>
        <dbReference type="EMBL" id="JAD61720.1"/>
    </source>
</evidence>
<reference evidence="1" key="2">
    <citation type="journal article" date="2015" name="Data Brief">
        <title>Shoot transcriptome of the giant reed, Arundo donax.</title>
        <authorList>
            <person name="Barrero R.A."/>
            <person name="Guerrero F.D."/>
            <person name="Moolhuijzen P."/>
            <person name="Goolsby J.A."/>
            <person name="Tidwell J."/>
            <person name="Bellgard S.E."/>
            <person name="Bellgard M.I."/>
        </authorList>
    </citation>
    <scope>NUCLEOTIDE SEQUENCE</scope>
    <source>
        <tissue evidence="1">Shoot tissue taken approximately 20 cm above the soil surface</tissue>
    </source>
</reference>
<sequence>MSTVDVYITILPHKIAEHQRLLSCLNLNQNYIECE</sequence>
<accession>A0A0A9BKI0</accession>
<name>A0A0A9BKI0_ARUDO</name>
<dbReference type="EMBL" id="GBRH01236175">
    <property type="protein sequence ID" value="JAD61720.1"/>
    <property type="molecule type" value="Transcribed_RNA"/>
</dbReference>
<protein>
    <submittedName>
        <fullName evidence="1">Uncharacterized protein</fullName>
    </submittedName>
</protein>
<reference evidence="1" key="1">
    <citation type="submission" date="2014-09" db="EMBL/GenBank/DDBJ databases">
        <authorList>
            <person name="Magalhaes I.L.F."/>
            <person name="Oliveira U."/>
            <person name="Santos F.R."/>
            <person name="Vidigal T.H.D.A."/>
            <person name="Brescovit A.D."/>
            <person name="Santos A.J."/>
        </authorList>
    </citation>
    <scope>NUCLEOTIDE SEQUENCE</scope>
    <source>
        <tissue evidence="1">Shoot tissue taken approximately 20 cm above the soil surface</tissue>
    </source>
</reference>